<dbReference type="Pfam" id="PF08268">
    <property type="entry name" value="FBA_3"/>
    <property type="match status" value="1"/>
</dbReference>
<organism evidence="3 4">
    <name type="scientific">Oldenlandia corymbosa var. corymbosa</name>
    <dbReference type="NCBI Taxonomy" id="529605"/>
    <lineage>
        <taxon>Eukaryota</taxon>
        <taxon>Viridiplantae</taxon>
        <taxon>Streptophyta</taxon>
        <taxon>Embryophyta</taxon>
        <taxon>Tracheophyta</taxon>
        <taxon>Spermatophyta</taxon>
        <taxon>Magnoliopsida</taxon>
        <taxon>eudicotyledons</taxon>
        <taxon>Gunneridae</taxon>
        <taxon>Pentapetalae</taxon>
        <taxon>asterids</taxon>
        <taxon>lamiids</taxon>
        <taxon>Gentianales</taxon>
        <taxon>Rubiaceae</taxon>
        <taxon>Rubioideae</taxon>
        <taxon>Spermacoceae</taxon>
        <taxon>Hedyotis-Oldenlandia complex</taxon>
        <taxon>Oldenlandia</taxon>
    </lineage>
</organism>
<dbReference type="EMBL" id="OX459122">
    <property type="protein sequence ID" value="CAI9105630.1"/>
    <property type="molecule type" value="Genomic_DNA"/>
</dbReference>
<dbReference type="PROSITE" id="PS50181">
    <property type="entry name" value="FBOX"/>
    <property type="match status" value="1"/>
</dbReference>
<dbReference type="InterPro" id="IPR036047">
    <property type="entry name" value="F-box-like_dom_sf"/>
</dbReference>
<dbReference type="SUPFAM" id="SSF81383">
    <property type="entry name" value="F-box domain"/>
    <property type="match status" value="1"/>
</dbReference>
<gene>
    <name evidence="3" type="ORF">OLC1_LOCUS14284</name>
</gene>
<proteinExistence type="predicted"/>
<accession>A0AAV1DF51</accession>
<feature type="domain" description="F-box" evidence="2">
    <location>
        <begin position="11"/>
        <end position="57"/>
    </location>
</feature>
<dbReference type="InterPro" id="IPR050796">
    <property type="entry name" value="SCF_F-box_component"/>
</dbReference>
<keyword evidence="4" id="KW-1185">Reference proteome</keyword>
<dbReference type="PANTHER" id="PTHR31672">
    <property type="entry name" value="BNACNNG10540D PROTEIN"/>
    <property type="match status" value="1"/>
</dbReference>
<dbReference type="NCBIfam" id="TIGR01640">
    <property type="entry name" value="F_box_assoc_1"/>
    <property type="match status" value="1"/>
</dbReference>
<dbReference type="PANTHER" id="PTHR31672:SF13">
    <property type="entry name" value="F-BOX PROTEIN CPR30-LIKE"/>
    <property type="match status" value="1"/>
</dbReference>
<dbReference type="InterPro" id="IPR017451">
    <property type="entry name" value="F-box-assoc_interact_dom"/>
</dbReference>
<dbReference type="AlphaFoldDB" id="A0AAV1DF51"/>
<evidence type="ECO:0000313" key="4">
    <source>
        <dbReference type="Proteomes" id="UP001161247"/>
    </source>
</evidence>
<reference evidence="3" key="1">
    <citation type="submission" date="2023-03" db="EMBL/GenBank/DDBJ databases">
        <authorList>
            <person name="Julca I."/>
        </authorList>
    </citation>
    <scope>NUCLEOTIDE SEQUENCE</scope>
</reference>
<dbReference type="Pfam" id="PF00646">
    <property type="entry name" value="F-box"/>
    <property type="match status" value="1"/>
</dbReference>
<sequence length="438" mass="50209">MEALRVRLRSSNPPTILPDDVMMGIFSTVPMKDLVRLRRVCKSWQNLITSLDMFKVFQIQTSLSRQKTSPNCQDFVEFLLLDDCKYDNGDKTPDLQIRERLSKLTVKLAKDDNLIRTHRLICKDGVISLVGCCHGLLCFSKQGEINCDVYLCNPVLGQVRALPKSKLDSIGSSKNAVVTFFYDDYDNDYKAVKIVEFCNFLKVGVYSLKNNSWKIFSPLAIPWNRVFLLKVSNGRSQLLVHKGCIYLLVYLLACDDLDGFHGPYFLIILDVNNGEARTIPLPNGPDLPPCPLNLLFFKGSVAFSSWFFSNTFRFDELWVFQEDGNYSDNLHWMFKKDEWERFWRKKSVSQENCPPHPLLPYRTTGVTMGRNELYFLSSIKGSEFVYDIQSRDLWDHPVADYVPSLVSVMTPSPSPPPPPSCVETNMENSVDEEESKDH</sequence>
<protein>
    <submittedName>
        <fullName evidence="3">OLC1v1004599C1</fullName>
    </submittedName>
</protein>
<dbReference type="Proteomes" id="UP001161247">
    <property type="component" value="Chromosome 5"/>
</dbReference>
<name>A0AAV1DF51_OLDCO</name>
<dbReference type="InterPro" id="IPR001810">
    <property type="entry name" value="F-box_dom"/>
</dbReference>
<evidence type="ECO:0000256" key="1">
    <source>
        <dbReference type="SAM" id="MobiDB-lite"/>
    </source>
</evidence>
<dbReference type="SMART" id="SM00256">
    <property type="entry name" value="FBOX"/>
    <property type="match status" value="1"/>
</dbReference>
<feature type="region of interest" description="Disordered" evidence="1">
    <location>
        <begin position="408"/>
        <end position="438"/>
    </location>
</feature>
<dbReference type="Gene3D" id="1.20.1280.50">
    <property type="match status" value="1"/>
</dbReference>
<evidence type="ECO:0000259" key="2">
    <source>
        <dbReference type="PROSITE" id="PS50181"/>
    </source>
</evidence>
<dbReference type="InterPro" id="IPR013187">
    <property type="entry name" value="F-box-assoc_dom_typ3"/>
</dbReference>
<evidence type="ECO:0000313" key="3">
    <source>
        <dbReference type="EMBL" id="CAI9105630.1"/>
    </source>
</evidence>
<feature type="compositionally biased region" description="Acidic residues" evidence="1">
    <location>
        <begin position="429"/>
        <end position="438"/>
    </location>
</feature>